<feature type="transmembrane region" description="Helical" evidence="7">
    <location>
        <begin position="605"/>
        <end position="628"/>
    </location>
</feature>
<dbReference type="Pfam" id="PF07810">
    <property type="entry name" value="TMC"/>
    <property type="match status" value="1"/>
</dbReference>
<dbReference type="PANTHER" id="PTHR23302">
    <property type="entry name" value="TRANSMEMBRANE CHANNEL-RELATED"/>
    <property type="match status" value="1"/>
</dbReference>
<evidence type="ECO:0000256" key="2">
    <source>
        <dbReference type="ARBA" id="ARBA00006510"/>
    </source>
</evidence>
<keyword evidence="5 7" id="KW-0472">Membrane</keyword>
<feature type="transmembrane region" description="Helical" evidence="7">
    <location>
        <begin position="473"/>
        <end position="492"/>
    </location>
</feature>
<feature type="transmembrane region" description="Helical" evidence="7">
    <location>
        <begin position="649"/>
        <end position="670"/>
    </location>
</feature>
<evidence type="ECO:0000313" key="9">
    <source>
        <dbReference type="EMBL" id="CAF0718122.1"/>
    </source>
</evidence>
<feature type="region of interest" description="Disordered" evidence="6">
    <location>
        <begin position="1"/>
        <end position="23"/>
    </location>
</feature>
<feature type="transmembrane region" description="Helical" evidence="7">
    <location>
        <begin position="132"/>
        <end position="157"/>
    </location>
</feature>
<dbReference type="EMBL" id="CAJNOE010000007">
    <property type="protein sequence ID" value="CAF0718122.1"/>
    <property type="molecule type" value="Genomic_DNA"/>
</dbReference>
<dbReference type="AlphaFoldDB" id="A0A813MAG0"/>
<reference evidence="9" key="1">
    <citation type="submission" date="2021-02" db="EMBL/GenBank/DDBJ databases">
        <authorList>
            <person name="Nowell W R."/>
        </authorList>
    </citation>
    <scope>NUCLEOTIDE SEQUENCE</scope>
</reference>
<comment type="similarity">
    <text evidence="2">Belongs to the TMC family.</text>
</comment>
<evidence type="ECO:0000256" key="4">
    <source>
        <dbReference type="ARBA" id="ARBA00022989"/>
    </source>
</evidence>
<evidence type="ECO:0000256" key="1">
    <source>
        <dbReference type="ARBA" id="ARBA00004141"/>
    </source>
</evidence>
<accession>A0A813MAG0</accession>
<organism evidence="9 10">
    <name type="scientific">Adineta steineri</name>
    <dbReference type="NCBI Taxonomy" id="433720"/>
    <lineage>
        <taxon>Eukaryota</taxon>
        <taxon>Metazoa</taxon>
        <taxon>Spiralia</taxon>
        <taxon>Gnathifera</taxon>
        <taxon>Rotifera</taxon>
        <taxon>Eurotatoria</taxon>
        <taxon>Bdelloidea</taxon>
        <taxon>Adinetida</taxon>
        <taxon>Adinetidae</taxon>
        <taxon>Adineta</taxon>
    </lineage>
</organism>
<feature type="transmembrane region" description="Helical" evidence="7">
    <location>
        <begin position="433"/>
        <end position="452"/>
    </location>
</feature>
<comment type="caution">
    <text evidence="9">The sequence shown here is derived from an EMBL/GenBank/DDBJ whole genome shotgun (WGS) entry which is preliminary data.</text>
</comment>
<gene>
    <name evidence="9" type="ORF">IZO911_LOCUS1496</name>
</gene>
<comment type="subcellular location">
    <subcellularLocation>
        <location evidence="1">Membrane</location>
        <topology evidence="1">Multi-pass membrane protein</topology>
    </subcellularLocation>
</comment>
<dbReference type="InterPro" id="IPR038900">
    <property type="entry name" value="TMC"/>
</dbReference>
<keyword evidence="3 7" id="KW-0812">Transmembrane</keyword>
<dbReference type="PANTHER" id="PTHR23302:SF24">
    <property type="entry name" value="TMC DOMAIN-CONTAINING PROTEIN"/>
    <property type="match status" value="1"/>
</dbReference>
<feature type="transmembrane region" description="Helical" evidence="7">
    <location>
        <begin position="383"/>
        <end position="402"/>
    </location>
</feature>
<evidence type="ECO:0000256" key="7">
    <source>
        <dbReference type="SAM" id="Phobius"/>
    </source>
</evidence>
<feature type="compositionally biased region" description="Basic residues" evidence="6">
    <location>
        <begin position="9"/>
        <end position="21"/>
    </location>
</feature>
<feature type="transmembrane region" description="Helical" evidence="7">
    <location>
        <begin position="282"/>
        <end position="304"/>
    </location>
</feature>
<dbReference type="Proteomes" id="UP000663860">
    <property type="component" value="Unassembled WGS sequence"/>
</dbReference>
<evidence type="ECO:0000259" key="8">
    <source>
        <dbReference type="Pfam" id="PF07810"/>
    </source>
</evidence>
<dbReference type="GO" id="GO:0008381">
    <property type="term" value="F:mechanosensitive monoatomic ion channel activity"/>
    <property type="evidence" value="ECO:0007669"/>
    <property type="project" value="TreeGrafter"/>
</dbReference>
<sequence length="777" mass="90256">MTSNELPVRSRHRHRQHRRRQLSSDEIDTIELDSIPSSAQINKRTVAVFLPTTEQEHEHAVESPLVEIILRKRRKAWAKLVAPVDESKIKKNTESFTAKFTKLFSKIPSPIQSLLGFIEHRSGFTIRSYFEFIVWLFYLNIFTFILCFTCIIMPTYIYPNSIEFSSYAMNEYNKINDIPIYNYSDQCTLTDPQCESLNIPLSSQDNVSNNSCLDNSYTASSCCSLHTESYFVNSSRDGENDWTEYLIDLIDGTGSLTLNRLFIGYYRNLTKSNDDGSYFQTYNMGLAVFLTIFACLLITGIIIVRKFGDGMRKSYVQNESFENNLFQYIFARWNYRSVHNVLARRHEQRFKSEIKNILFELDDKRSFKFERAKDKIIFQIQRLCLWLITIVIFGGAITILYFTHRFSFQERAKKEMNNDVTGSNRFLDMLIEYLPSIIVSVINLTSQLVFAYMRDFKLYTRTSALRHYLIRVIIMRLVLLFSFVFIIILQITCNSNQCGRQSELIECAEIKGKATFIHCWETLIGQAIYRLVLTDTVVMLIVHLIVDPIRTLLRRCFFPEQVVQEQDGTTIKIHAAPKTWFLFQPLEFEVGDYVLDLTYSQTLCWHGILFCPYLPLIAAVKNIIIFATKSLSLAFFRKRSGLELSPARARYIFTSVLLFSFVWALLPIAFLSTSLRPSRGCGPFRLYSHEPDFYLYYSVRNVFSQVQNRILVQLLFKLTSAVVIVPLVLILILISCILIIRRNSYRGASVELYKLLYSSHKTHQLAVNNPTVMSVAL</sequence>
<name>A0A813MAG0_9BILA</name>
<feature type="domain" description="TMC" evidence="8">
    <location>
        <begin position="519"/>
        <end position="636"/>
    </location>
</feature>
<evidence type="ECO:0000313" key="10">
    <source>
        <dbReference type="Proteomes" id="UP000663860"/>
    </source>
</evidence>
<feature type="transmembrane region" description="Helical" evidence="7">
    <location>
        <begin position="718"/>
        <end position="740"/>
    </location>
</feature>
<dbReference type="GO" id="GO:0005886">
    <property type="term" value="C:plasma membrane"/>
    <property type="evidence" value="ECO:0007669"/>
    <property type="project" value="InterPro"/>
</dbReference>
<proteinExistence type="inferred from homology"/>
<protein>
    <recommendedName>
        <fullName evidence="8">TMC domain-containing protein</fullName>
    </recommendedName>
</protein>
<evidence type="ECO:0000256" key="6">
    <source>
        <dbReference type="SAM" id="MobiDB-lite"/>
    </source>
</evidence>
<evidence type="ECO:0000256" key="3">
    <source>
        <dbReference type="ARBA" id="ARBA00022692"/>
    </source>
</evidence>
<keyword evidence="4 7" id="KW-1133">Transmembrane helix</keyword>
<dbReference type="InterPro" id="IPR012496">
    <property type="entry name" value="TMC_dom"/>
</dbReference>
<evidence type="ECO:0000256" key="5">
    <source>
        <dbReference type="ARBA" id="ARBA00023136"/>
    </source>
</evidence>